<dbReference type="Proteomes" id="UP001596101">
    <property type="component" value="Unassembled WGS sequence"/>
</dbReference>
<dbReference type="RefSeq" id="WP_379752116.1">
    <property type="nucleotide sequence ID" value="NZ_JBHSMR010000008.1"/>
</dbReference>
<sequence length="214" mass="23243">MRSTLHLLVPLFAAAAMSPALAAPSCAAYGGELAAMVEAADTLRSQVDYLAAPSDAAASQRRAALEEVERTNAERLNAWMTSCGWPRRSVEGVQAARAAWLIAQQRSTDVGFQRQVVRQLELAVLDGEASPMHLAAAADRLAVQEGRPQRYGTQLRQVAGCGWDYYLLDDLARVEARRKRLGLPSLEEHKRAINAMVTVERCTSPLSDALSNAQ</sequence>
<feature type="chain" id="PRO_5045653409" evidence="1">
    <location>
        <begin position="23"/>
        <end position="214"/>
    </location>
</feature>
<keyword evidence="1" id="KW-0732">Signal</keyword>
<dbReference type="InterPro" id="IPR046732">
    <property type="entry name" value="DUF6624"/>
</dbReference>
<accession>A0ABW0MKR3</accession>
<evidence type="ECO:0000256" key="1">
    <source>
        <dbReference type="SAM" id="SignalP"/>
    </source>
</evidence>
<comment type="caution">
    <text evidence="2">The sequence shown here is derived from an EMBL/GenBank/DDBJ whole genome shotgun (WGS) entry which is preliminary data.</text>
</comment>
<feature type="signal peptide" evidence="1">
    <location>
        <begin position="1"/>
        <end position="22"/>
    </location>
</feature>
<gene>
    <name evidence="2" type="ORF">ACFPQ5_04680</name>
</gene>
<name>A0ABW0MKR3_9BURK</name>
<dbReference type="Pfam" id="PF20329">
    <property type="entry name" value="DUF6624"/>
    <property type="match status" value="1"/>
</dbReference>
<organism evidence="2 3">
    <name type="scientific">Massilia suwonensis</name>
    <dbReference type="NCBI Taxonomy" id="648895"/>
    <lineage>
        <taxon>Bacteria</taxon>
        <taxon>Pseudomonadati</taxon>
        <taxon>Pseudomonadota</taxon>
        <taxon>Betaproteobacteria</taxon>
        <taxon>Burkholderiales</taxon>
        <taxon>Oxalobacteraceae</taxon>
        <taxon>Telluria group</taxon>
        <taxon>Massilia</taxon>
    </lineage>
</organism>
<protein>
    <submittedName>
        <fullName evidence="2">DUF6624 domain-containing protein</fullName>
    </submittedName>
</protein>
<evidence type="ECO:0000313" key="2">
    <source>
        <dbReference type="EMBL" id="MFC5477471.1"/>
    </source>
</evidence>
<proteinExistence type="predicted"/>
<reference evidence="3" key="1">
    <citation type="journal article" date="2019" name="Int. J. Syst. Evol. Microbiol.">
        <title>The Global Catalogue of Microorganisms (GCM) 10K type strain sequencing project: providing services to taxonomists for standard genome sequencing and annotation.</title>
        <authorList>
            <consortium name="The Broad Institute Genomics Platform"/>
            <consortium name="The Broad Institute Genome Sequencing Center for Infectious Disease"/>
            <person name="Wu L."/>
            <person name="Ma J."/>
        </authorList>
    </citation>
    <scope>NUCLEOTIDE SEQUENCE [LARGE SCALE GENOMIC DNA]</scope>
    <source>
        <strain evidence="3">CCUG 43111</strain>
    </source>
</reference>
<evidence type="ECO:0000313" key="3">
    <source>
        <dbReference type="Proteomes" id="UP001596101"/>
    </source>
</evidence>
<keyword evidence="3" id="KW-1185">Reference proteome</keyword>
<dbReference type="EMBL" id="JBHSMR010000008">
    <property type="protein sequence ID" value="MFC5477471.1"/>
    <property type="molecule type" value="Genomic_DNA"/>
</dbReference>